<evidence type="ECO:0000256" key="1">
    <source>
        <dbReference type="SAM" id="MobiDB-lite"/>
    </source>
</evidence>
<dbReference type="InterPro" id="IPR014982">
    <property type="entry name" value="GSCFA"/>
</dbReference>
<comment type="caution">
    <text evidence="3">The sequence shown here is derived from an EMBL/GenBank/DDBJ whole genome shotgun (WGS) entry which is preliminary data.</text>
</comment>
<dbReference type="Pfam" id="PF08885">
    <property type="entry name" value="GSCFA"/>
    <property type="match status" value="1"/>
</dbReference>
<sequence>MTSIAVEQDGIKRKVSATFFRGETTNFYPSDKSLKRNTSIAEYLAKGWMPQERFVTEGTRIVAFGSCFADNISKYLDKAGFNVLTRRDDVAYVSKMGDGMVNTFAIRQQFEWAWLGATPQGELWHGYDAAEFGYDETVRLRTKALFDAAELFIITLGLSEVWYDEPTGEVFWRAVPKDKYDPARHRFRVSTHAENLANLQAIYDLIRRFRPDAAVLFTVSPIPLTATFRPHSCISANAVSKAILRAAVDEFHRRNAPGDDRLFYFPSYDIVMHCFNHQWRDDRRHVYSHVLDFNMKVFERYYCQTALGDEELAESFRAARRLDERIGRLGHDSVVVRTAETPEERKAARLARRELEREQIREARRQERREARRMAETARIRAADRIPSRPSASFSELRT</sequence>
<keyword evidence="4" id="KW-1185">Reference proteome</keyword>
<dbReference type="RefSeq" id="WP_309795782.1">
    <property type="nucleotide sequence ID" value="NZ_JAVDPW010000006.1"/>
</dbReference>
<dbReference type="EMBL" id="JAVDPW010000006">
    <property type="protein sequence ID" value="MDR6290941.1"/>
    <property type="molecule type" value="Genomic_DNA"/>
</dbReference>
<evidence type="ECO:0000313" key="4">
    <source>
        <dbReference type="Proteomes" id="UP001262410"/>
    </source>
</evidence>
<feature type="region of interest" description="Disordered" evidence="1">
    <location>
        <begin position="363"/>
        <end position="399"/>
    </location>
</feature>
<name>A0ABU1JQP7_9PROT</name>
<feature type="domain" description="GSCFA" evidence="2">
    <location>
        <begin position="60"/>
        <end position="298"/>
    </location>
</feature>
<dbReference type="Proteomes" id="UP001262410">
    <property type="component" value="Unassembled WGS sequence"/>
</dbReference>
<protein>
    <recommendedName>
        <fullName evidence="2">GSCFA domain-containing protein</fullName>
    </recommendedName>
</protein>
<feature type="compositionally biased region" description="Basic and acidic residues" evidence="1">
    <location>
        <begin position="363"/>
        <end position="387"/>
    </location>
</feature>
<accession>A0ABU1JQP7</accession>
<proteinExistence type="predicted"/>
<evidence type="ECO:0000259" key="2">
    <source>
        <dbReference type="Pfam" id="PF08885"/>
    </source>
</evidence>
<gene>
    <name evidence="3" type="ORF">E9232_003467</name>
</gene>
<evidence type="ECO:0000313" key="3">
    <source>
        <dbReference type="EMBL" id="MDR6290941.1"/>
    </source>
</evidence>
<feature type="compositionally biased region" description="Polar residues" evidence="1">
    <location>
        <begin position="390"/>
        <end position="399"/>
    </location>
</feature>
<reference evidence="3 4" key="1">
    <citation type="submission" date="2023-07" db="EMBL/GenBank/DDBJ databases">
        <title>Sorghum-associated microbial communities from plants grown in Nebraska, USA.</title>
        <authorList>
            <person name="Schachtman D."/>
        </authorList>
    </citation>
    <scope>NUCLEOTIDE SEQUENCE [LARGE SCALE GENOMIC DNA]</scope>
    <source>
        <strain evidence="3 4">584</strain>
    </source>
</reference>
<organism evidence="3 4">
    <name type="scientific">Inquilinus ginsengisoli</name>
    <dbReference type="NCBI Taxonomy" id="363840"/>
    <lineage>
        <taxon>Bacteria</taxon>
        <taxon>Pseudomonadati</taxon>
        <taxon>Pseudomonadota</taxon>
        <taxon>Alphaproteobacteria</taxon>
        <taxon>Rhodospirillales</taxon>
        <taxon>Rhodospirillaceae</taxon>
        <taxon>Inquilinus</taxon>
    </lineage>
</organism>